<dbReference type="InterPro" id="IPR004313">
    <property type="entry name" value="ARD"/>
</dbReference>
<comment type="catalytic activity">
    <reaction evidence="1 9">
        <text>1,2-dihydroxy-5-(methylsulfanyl)pent-1-en-3-one + O2 = 4-methylsulfanyl-2-oxobutanoate + formate + 2 H(+)</text>
        <dbReference type="Rhea" id="RHEA:24504"/>
        <dbReference type="ChEBI" id="CHEBI:15378"/>
        <dbReference type="ChEBI" id="CHEBI:15379"/>
        <dbReference type="ChEBI" id="CHEBI:15740"/>
        <dbReference type="ChEBI" id="CHEBI:16723"/>
        <dbReference type="ChEBI" id="CHEBI:49252"/>
        <dbReference type="EC" id="1.13.11.54"/>
    </reaction>
</comment>
<dbReference type="GO" id="GO:0019284">
    <property type="term" value="P:L-methionine salvage from S-adenosylmethionine"/>
    <property type="evidence" value="ECO:0007669"/>
    <property type="project" value="InterPro"/>
</dbReference>
<evidence type="ECO:0000256" key="4">
    <source>
        <dbReference type="ARBA" id="ARBA00022723"/>
    </source>
</evidence>
<protein>
    <recommendedName>
        <fullName evidence="9">Acireductone dioxygenase</fullName>
    </recommendedName>
    <alternativeName>
        <fullName evidence="9">1,2-dihydroxy-3-keto-5-methylthiopentene dioxygenase</fullName>
        <shortName evidence="9">DHK-MTPene dioxygenase</shortName>
    </alternativeName>
    <alternativeName>
        <fullName evidence="9">Acireductone dioxygenase (Fe(2+)-requiring)</fullName>
        <shortName evidence="9">ARD'</shortName>
        <shortName evidence="9">Fe-ARD</shortName>
        <ecNumber evidence="9">1.13.11.54</ecNumber>
    </alternativeName>
    <alternativeName>
        <fullName evidence="9">Acireductone dioxygenase (Ni(2+)-requiring)</fullName>
        <shortName evidence="9">ARD</shortName>
        <shortName evidence="9">Ni-ARD</shortName>
        <ecNumber evidence="9">1.13.11.53</ecNumber>
    </alternativeName>
</protein>
<gene>
    <name evidence="9 10" type="primary">mtnD</name>
    <name evidence="10" type="ORF">MoryE10_28000</name>
</gene>
<dbReference type="CDD" id="cd02232">
    <property type="entry name" value="cupin_ARD"/>
    <property type="match status" value="1"/>
</dbReference>
<evidence type="ECO:0000256" key="8">
    <source>
        <dbReference type="ARBA" id="ARBA00023167"/>
    </source>
</evidence>
<dbReference type="Pfam" id="PF03079">
    <property type="entry name" value="ARD"/>
    <property type="match status" value="1"/>
</dbReference>
<keyword evidence="11" id="KW-1185">Reference proteome</keyword>
<proteinExistence type="inferred from homology"/>
<feature type="binding site" evidence="9">
    <location>
        <position position="102"/>
    </location>
    <ligand>
        <name>Ni(2+)</name>
        <dbReference type="ChEBI" id="CHEBI:49786"/>
    </ligand>
</feature>
<feature type="binding site" evidence="9">
    <location>
        <position position="96"/>
    </location>
    <ligand>
        <name>Ni(2+)</name>
        <dbReference type="ChEBI" id="CHEBI:49786"/>
    </ligand>
</feature>
<dbReference type="EMBL" id="AP019782">
    <property type="protein sequence ID" value="BBL72194.1"/>
    <property type="molecule type" value="Genomic_DNA"/>
</dbReference>
<evidence type="ECO:0000256" key="7">
    <source>
        <dbReference type="ARBA" id="ARBA00023004"/>
    </source>
</evidence>
<comment type="caution">
    <text evidence="9">Lacks conserved residue(s) required for the propagation of feature annotation.</text>
</comment>
<dbReference type="InterPro" id="IPR014710">
    <property type="entry name" value="RmlC-like_jellyroll"/>
</dbReference>
<comment type="similarity">
    <text evidence="9">Belongs to the acireductone dioxygenase (ARD) family.</text>
</comment>
<evidence type="ECO:0000256" key="9">
    <source>
        <dbReference type="HAMAP-Rule" id="MF_01682"/>
    </source>
</evidence>
<dbReference type="GO" id="GO:0019509">
    <property type="term" value="P:L-methionine salvage from methylthioadenosine"/>
    <property type="evidence" value="ECO:0007669"/>
    <property type="project" value="UniProtKB-UniRule"/>
</dbReference>
<evidence type="ECO:0000313" key="10">
    <source>
        <dbReference type="EMBL" id="BBL72194.1"/>
    </source>
</evidence>
<feature type="binding site" evidence="9">
    <location>
        <position position="140"/>
    </location>
    <ligand>
        <name>Ni(2+)</name>
        <dbReference type="ChEBI" id="CHEBI:49786"/>
    </ligand>
</feature>
<dbReference type="EC" id="1.13.11.53" evidence="9"/>
<sequence>MSLLAVYADTGAAPLEVTGDFSAMAESLGAIGVRFERWTAAAPLAEDAPQEAILAAYAESVERLKGVYGFQSADVISVTPEFPEKVALRQKFLSEHTHIDFEVRFFVGGRGLFFLHPDDKVYAVLCEQGDLISVPADVKHWFDMGAEPELKCIRLFTTPDGWVAQFTGDDIAERLPKLEQFLAEHRP</sequence>
<feature type="binding site" evidence="9">
    <location>
        <position position="98"/>
    </location>
    <ligand>
        <name>Fe(2+)</name>
        <dbReference type="ChEBI" id="CHEBI:29033"/>
    </ligand>
</feature>
<reference evidence="10" key="1">
    <citation type="submission" date="2019-06" db="EMBL/GenBank/DDBJ databases">
        <title>Complete genome sequence of Methylogaea oryzae strain JCM16910.</title>
        <authorList>
            <person name="Asakawa S."/>
        </authorList>
    </citation>
    <scope>NUCLEOTIDE SEQUENCE</scope>
    <source>
        <strain evidence="10">E10</strain>
    </source>
</reference>
<dbReference type="PANTHER" id="PTHR23418">
    <property type="entry name" value="ACIREDUCTONE DIOXYGENASE"/>
    <property type="match status" value="1"/>
</dbReference>
<dbReference type="Proteomes" id="UP000824988">
    <property type="component" value="Chromosome"/>
</dbReference>
<comment type="function">
    <text evidence="9">Catalyzes 2 different reactions between oxygene and the acireductone 1,2-dihydroxy-3-keto-5-methylthiopentene (DHK-MTPene) depending upon the metal bound in the active site. Fe-containing acireductone dioxygenase (Fe-ARD) produces formate and 2-keto-4-methylthiobutyrate (KMTB), the alpha-ketoacid precursor of methionine in the methionine recycle pathway. Ni-containing acireductone dioxygenase (Ni-ARD) produces methylthiopropionate, carbon monoxide and formate, and does not lie on the methionine recycle pathway.</text>
</comment>
<dbReference type="GO" id="GO:0005506">
    <property type="term" value="F:iron ion binding"/>
    <property type="evidence" value="ECO:0007669"/>
    <property type="project" value="UniProtKB-UniRule"/>
</dbReference>
<comment type="catalytic activity">
    <reaction evidence="9">
        <text>1,2-dihydroxy-5-(methylsulfanyl)pent-1-en-3-one + O2 = 3-(methylsulfanyl)propanoate + CO + formate + 2 H(+)</text>
        <dbReference type="Rhea" id="RHEA:14161"/>
        <dbReference type="ChEBI" id="CHEBI:15378"/>
        <dbReference type="ChEBI" id="CHEBI:15379"/>
        <dbReference type="ChEBI" id="CHEBI:15740"/>
        <dbReference type="ChEBI" id="CHEBI:17245"/>
        <dbReference type="ChEBI" id="CHEBI:49016"/>
        <dbReference type="ChEBI" id="CHEBI:49252"/>
        <dbReference type="EC" id="1.13.11.53"/>
    </reaction>
</comment>
<keyword evidence="6 9" id="KW-0560">Oxidoreductase</keyword>
<dbReference type="GO" id="GO:0016151">
    <property type="term" value="F:nickel cation binding"/>
    <property type="evidence" value="ECO:0007669"/>
    <property type="project" value="UniProtKB-UniRule"/>
</dbReference>
<dbReference type="InterPro" id="IPR023956">
    <property type="entry name" value="ARD_bac"/>
</dbReference>
<feature type="binding site" evidence="9">
    <location>
        <position position="140"/>
    </location>
    <ligand>
        <name>Fe(2+)</name>
        <dbReference type="ChEBI" id="CHEBI:29033"/>
    </ligand>
</feature>
<evidence type="ECO:0000256" key="5">
    <source>
        <dbReference type="ARBA" id="ARBA00022964"/>
    </source>
</evidence>
<dbReference type="EC" id="1.13.11.54" evidence="9"/>
<keyword evidence="5 9" id="KW-0223">Dioxygenase</keyword>
<evidence type="ECO:0000256" key="3">
    <source>
        <dbReference type="ARBA" id="ARBA00022605"/>
    </source>
</evidence>
<dbReference type="PANTHER" id="PTHR23418:SF0">
    <property type="entry name" value="ACIREDUCTONE DIOXYGENASE"/>
    <property type="match status" value="1"/>
</dbReference>
<feature type="binding site" evidence="9">
    <location>
        <position position="102"/>
    </location>
    <ligand>
        <name>Fe(2+)</name>
        <dbReference type="ChEBI" id="CHEBI:29033"/>
    </ligand>
</feature>
<dbReference type="GO" id="GO:0010309">
    <property type="term" value="F:acireductone dioxygenase [iron(II)-requiring] activity"/>
    <property type="evidence" value="ECO:0007669"/>
    <property type="project" value="UniProtKB-UniRule"/>
</dbReference>
<evidence type="ECO:0000313" key="11">
    <source>
        <dbReference type="Proteomes" id="UP000824988"/>
    </source>
</evidence>
<evidence type="ECO:0000256" key="6">
    <source>
        <dbReference type="ARBA" id="ARBA00023002"/>
    </source>
</evidence>
<feature type="site" description="Important to generate the dianion" evidence="9">
    <location>
        <position position="104"/>
    </location>
</feature>
<comment type="pathway">
    <text evidence="9">Amino-acid biosynthesis; L-methionine biosynthesis via salvage pathway; L-methionine from S-methyl-5-thio-alpha-D-ribose 1-phosphate: step 5/6.</text>
</comment>
<dbReference type="SUPFAM" id="SSF51182">
    <property type="entry name" value="RmlC-like cupins"/>
    <property type="match status" value="1"/>
</dbReference>
<accession>A0A8D5AKV4</accession>
<keyword evidence="7 9" id="KW-0408">Iron</keyword>
<comment type="cofactor">
    <cofactor evidence="9">
        <name>Ni(2+)</name>
        <dbReference type="ChEBI" id="CHEBI:49786"/>
    </cofactor>
    <text evidence="9">Binds 1 nickel ion per monomer.</text>
</comment>
<feature type="binding site" evidence="9">
    <location>
        <position position="98"/>
    </location>
    <ligand>
        <name>Ni(2+)</name>
        <dbReference type="ChEBI" id="CHEBI:49786"/>
    </ligand>
</feature>
<evidence type="ECO:0000256" key="1">
    <source>
        <dbReference type="ARBA" id="ARBA00000428"/>
    </source>
</evidence>
<keyword evidence="8 9" id="KW-0486">Methionine biosynthesis</keyword>
<dbReference type="AlphaFoldDB" id="A0A8D5AKV4"/>
<name>A0A8D5AKV4_9GAMM</name>
<dbReference type="KEGG" id="moz:MoryE10_28000"/>
<feature type="site" description="May play a role in metal incorporation in vivo" evidence="9">
    <location>
        <position position="95"/>
    </location>
</feature>
<dbReference type="InterPro" id="IPR011051">
    <property type="entry name" value="RmlC_Cupin_sf"/>
</dbReference>
<evidence type="ECO:0000256" key="2">
    <source>
        <dbReference type="ARBA" id="ARBA00022596"/>
    </source>
</evidence>
<dbReference type="GO" id="GO:0010308">
    <property type="term" value="F:acireductone dioxygenase (Ni2+-requiring) activity"/>
    <property type="evidence" value="ECO:0007669"/>
    <property type="project" value="UniProtKB-UniRule"/>
</dbReference>
<dbReference type="UniPathway" id="UPA00904">
    <property type="reaction ID" value="UER00878"/>
</dbReference>
<keyword evidence="4 9" id="KW-0479">Metal-binding</keyword>
<organism evidence="10 11">
    <name type="scientific">Methylogaea oryzae</name>
    <dbReference type="NCBI Taxonomy" id="1295382"/>
    <lineage>
        <taxon>Bacteria</taxon>
        <taxon>Pseudomonadati</taxon>
        <taxon>Pseudomonadota</taxon>
        <taxon>Gammaproteobacteria</taxon>
        <taxon>Methylococcales</taxon>
        <taxon>Methylococcaceae</taxon>
        <taxon>Methylogaea</taxon>
    </lineage>
</organism>
<keyword evidence="2 9" id="KW-0533">Nickel</keyword>
<keyword evidence="3 9" id="KW-0028">Amino-acid biosynthesis</keyword>
<dbReference type="HAMAP" id="MF_01682">
    <property type="entry name" value="Salvage_MtnD"/>
    <property type="match status" value="1"/>
</dbReference>
<comment type="cofactor">
    <cofactor evidence="9">
        <name>Fe(2+)</name>
        <dbReference type="ChEBI" id="CHEBI:29033"/>
    </cofactor>
    <text evidence="9">Binds 1 Fe(2+) cation per monomer.</text>
</comment>
<dbReference type="RefSeq" id="WP_054772608.1">
    <property type="nucleotide sequence ID" value="NZ_AP019782.1"/>
</dbReference>
<comment type="subunit">
    <text evidence="9">Monomer.</text>
</comment>
<feature type="binding site" evidence="9">
    <location>
        <position position="96"/>
    </location>
    <ligand>
        <name>Fe(2+)</name>
        <dbReference type="ChEBI" id="CHEBI:29033"/>
    </ligand>
</feature>
<dbReference type="Gene3D" id="2.60.120.10">
    <property type="entry name" value="Jelly Rolls"/>
    <property type="match status" value="1"/>
</dbReference>